<reference evidence="2" key="1">
    <citation type="journal article" date="2014" name="Int. J. Syst. Evol. Microbiol.">
        <title>Complete genome sequence of Corynebacterium casei LMG S-19264T (=DSM 44701T), isolated from a smear-ripened cheese.</title>
        <authorList>
            <consortium name="US DOE Joint Genome Institute (JGI-PGF)"/>
            <person name="Walter F."/>
            <person name="Albersmeier A."/>
            <person name="Kalinowski J."/>
            <person name="Ruckert C."/>
        </authorList>
    </citation>
    <scope>NUCLEOTIDE SEQUENCE</scope>
    <source>
        <strain evidence="2">KCTC 12870</strain>
    </source>
</reference>
<name>A0A8J3GDW7_9BACT</name>
<dbReference type="GO" id="GO:0016791">
    <property type="term" value="F:phosphatase activity"/>
    <property type="evidence" value="ECO:0007669"/>
    <property type="project" value="TreeGrafter"/>
</dbReference>
<accession>A0A8J3GDW7</accession>
<dbReference type="Gene3D" id="3.60.21.10">
    <property type="match status" value="1"/>
</dbReference>
<evidence type="ECO:0000313" key="3">
    <source>
        <dbReference type="Proteomes" id="UP000642829"/>
    </source>
</evidence>
<dbReference type="PANTHER" id="PTHR42850:SF4">
    <property type="entry name" value="ZINC-DEPENDENT ENDOPOLYPHOSPHATASE"/>
    <property type="match status" value="1"/>
</dbReference>
<feature type="domain" description="Calcineurin-like phosphoesterase" evidence="1">
    <location>
        <begin position="5"/>
        <end position="180"/>
    </location>
</feature>
<dbReference type="Proteomes" id="UP000642829">
    <property type="component" value="Unassembled WGS sequence"/>
</dbReference>
<protein>
    <recommendedName>
        <fullName evidence="1">Calcineurin-like phosphoesterase domain-containing protein</fullName>
    </recommendedName>
</protein>
<dbReference type="SUPFAM" id="SSF56300">
    <property type="entry name" value="Metallo-dependent phosphatases"/>
    <property type="match status" value="1"/>
</dbReference>
<evidence type="ECO:0000313" key="2">
    <source>
        <dbReference type="EMBL" id="GHB98512.1"/>
    </source>
</evidence>
<gene>
    <name evidence="2" type="ORF">GCM10007047_13330</name>
</gene>
<comment type="caution">
    <text evidence="2">The sequence shown here is derived from an EMBL/GenBank/DDBJ whole genome shotgun (WGS) entry which is preliminary data.</text>
</comment>
<dbReference type="AlphaFoldDB" id="A0A8J3GDW7"/>
<dbReference type="EMBL" id="BMXG01000006">
    <property type="protein sequence ID" value="GHB98512.1"/>
    <property type="molecule type" value="Genomic_DNA"/>
</dbReference>
<dbReference type="InterPro" id="IPR029052">
    <property type="entry name" value="Metallo-depent_PP-like"/>
</dbReference>
<dbReference type="InterPro" id="IPR004843">
    <property type="entry name" value="Calcineurin-like_PHP"/>
</dbReference>
<dbReference type="InterPro" id="IPR050126">
    <property type="entry name" value="Ap4A_hydrolase"/>
</dbReference>
<dbReference type="GO" id="GO:0005737">
    <property type="term" value="C:cytoplasm"/>
    <property type="evidence" value="ECO:0007669"/>
    <property type="project" value="TreeGrafter"/>
</dbReference>
<keyword evidence="3" id="KW-1185">Reference proteome</keyword>
<reference evidence="2" key="2">
    <citation type="submission" date="2020-09" db="EMBL/GenBank/DDBJ databases">
        <authorList>
            <person name="Sun Q."/>
            <person name="Kim S."/>
        </authorList>
    </citation>
    <scope>NUCLEOTIDE SEQUENCE</scope>
    <source>
        <strain evidence="2">KCTC 12870</strain>
    </source>
</reference>
<dbReference type="Pfam" id="PF00149">
    <property type="entry name" value="Metallophos"/>
    <property type="match status" value="1"/>
</dbReference>
<organism evidence="2 3">
    <name type="scientific">Cerasicoccus arenae</name>
    <dbReference type="NCBI Taxonomy" id="424488"/>
    <lineage>
        <taxon>Bacteria</taxon>
        <taxon>Pseudomonadati</taxon>
        <taxon>Verrucomicrobiota</taxon>
        <taxon>Opitutia</taxon>
        <taxon>Puniceicoccales</taxon>
        <taxon>Cerasicoccaceae</taxon>
        <taxon>Cerasicoccus</taxon>
    </lineage>
</organism>
<evidence type="ECO:0000259" key="1">
    <source>
        <dbReference type="Pfam" id="PF00149"/>
    </source>
</evidence>
<proteinExistence type="predicted"/>
<dbReference type="PANTHER" id="PTHR42850">
    <property type="entry name" value="METALLOPHOSPHOESTERASE"/>
    <property type="match status" value="1"/>
</dbReference>
<sequence>MHPGKIYTIGDVHGCNVELEDLLNQLNLGEHDMVVFVGDLINRGPDSLAVLDIARNLPGAYCLLGNHELRLNRYHQSGDRSILKDYDWETIPKLSEQDWRFMQEFHPNLHFPGLQTVVVHGGFLPDKPWDEQSVDVVTQIQVMNRKTGKWGKRSDVSGGESWMKYWQGPPFVVTGHTPRSAVVRTKWSICIDTGCVYGGKLTAYELTEDQIFQVDARQPYVTKSLTTSA</sequence>